<proteinExistence type="inferred from homology"/>
<evidence type="ECO:0000256" key="4">
    <source>
        <dbReference type="ARBA" id="ARBA00022723"/>
    </source>
</evidence>
<dbReference type="RefSeq" id="WP_307430986.1">
    <property type="nucleotide sequence ID" value="NZ_JAUSVK010000001.1"/>
</dbReference>
<dbReference type="InterPro" id="IPR002716">
    <property type="entry name" value="PIN_dom"/>
</dbReference>
<evidence type="ECO:0000259" key="8">
    <source>
        <dbReference type="Pfam" id="PF01850"/>
    </source>
</evidence>
<comment type="cofactor">
    <cofactor evidence="1">
        <name>Mg(2+)</name>
        <dbReference type="ChEBI" id="CHEBI:18420"/>
    </cofactor>
</comment>
<dbReference type="PANTHER" id="PTHR33653:SF1">
    <property type="entry name" value="RIBONUCLEASE VAPC2"/>
    <property type="match status" value="1"/>
</dbReference>
<dbReference type="InterPro" id="IPR029060">
    <property type="entry name" value="PIN-like_dom_sf"/>
</dbReference>
<dbReference type="PANTHER" id="PTHR33653">
    <property type="entry name" value="RIBONUCLEASE VAPC2"/>
    <property type="match status" value="1"/>
</dbReference>
<feature type="domain" description="PIN" evidence="8">
    <location>
        <begin position="2"/>
        <end position="120"/>
    </location>
</feature>
<comment type="similarity">
    <text evidence="7">Belongs to the PINc/VapC protein family.</text>
</comment>
<name>A0ABU0FI39_9HYPH</name>
<protein>
    <submittedName>
        <fullName evidence="9">Nucleic acid-binding protein</fullName>
    </submittedName>
</protein>
<keyword evidence="10" id="KW-1185">Reference proteome</keyword>
<gene>
    <name evidence="9" type="ORF">J3R73_004065</name>
</gene>
<evidence type="ECO:0000256" key="2">
    <source>
        <dbReference type="ARBA" id="ARBA00022649"/>
    </source>
</evidence>
<sequence>MYLIDTDVLSALRRQDKADPRFADWVMATQPQDMYLSTLSVYEVKVGALRIARRDPVQGQDLHRWIHHFVLRAFTGRILPIDAGVALRCAALHVPDPRPVIDSLIAATALEHGLTVATRNIADFLPLGVPVLNPWQAEGRP</sequence>
<keyword evidence="6" id="KW-0460">Magnesium</keyword>
<reference evidence="9 10" key="1">
    <citation type="submission" date="2023-07" db="EMBL/GenBank/DDBJ databases">
        <title>Genomic Encyclopedia of Type Strains, Phase IV (KMG-IV): sequencing the most valuable type-strain genomes for metagenomic binning, comparative biology and taxonomic classification.</title>
        <authorList>
            <person name="Goeker M."/>
        </authorList>
    </citation>
    <scope>NUCLEOTIDE SEQUENCE [LARGE SCALE GENOMIC DNA]</scope>
    <source>
        <strain evidence="9 10">DSM 5896</strain>
    </source>
</reference>
<dbReference type="SUPFAM" id="SSF88723">
    <property type="entry name" value="PIN domain-like"/>
    <property type="match status" value="1"/>
</dbReference>
<dbReference type="CDD" id="cd18746">
    <property type="entry name" value="PIN_VapC4-5_FitB-like"/>
    <property type="match status" value="1"/>
</dbReference>
<evidence type="ECO:0000256" key="5">
    <source>
        <dbReference type="ARBA" id="ARBA00022801"/>
    </source>
</evidence>
<dbReference type="Gene3D" id="3.40.50.1010">
    <property type="entry name" value="5'-nuclease"/>
    <property type="match status" value="1"/>
</dbReference>
<keyword evidence="5" id="KW-0378">Hydrolase</keyword>
<evidence type="ECO:0000256" key="7">
    <source>
        <dbReference type="ARBA" id="ARBA00038093"/>
    </source>
</evidence>
<evidence type="ECO:0000256" key="1">
    <source>
        <dbReference type="ARBA" id="ARBA00001946"/>
    </source>
</evidence>
<evidence type="ECO:0000313" key="10">
    <source>
        <dbReference type="Proteomes" id="UP001237448"/>
    </source>
</evidence>
<dbReference type="Pfam" id="PF01850">
    <property type="entry name" value="PIN"/>
    <property type="match status" value="1"/>
</dbReference>
<dbReference type="EMBL" id="JAUSVK010000001">
    <property type="protein sequence ID" value="MDQ0394273.1"/>
    <property type="molecule type" value="Genomic_DNA"/>
</dbReference>
<keyword evidence="3" id="KW-0540">Nuclease</keyword>
<dbReference type="InterPro" id="IPR050556">
    <property type="entry name" value="Type_II_TA_system_RNase"/>
</dbReference>
<keyword evidence="2" id="KW-1277">Toxin-antitoxin system</keyword>
<keyword evidence="4" id="KW-0479">Metal-binding</keyword>
<organism evidence="9 10">
    <name type="scientific">Labrys monachus</name>
    <dbReference type="NCBI Taxonomy" id="217067"/>
    <lineage>
        <taxon>Bacteria</taxon>
        <taxon>Pseudomonadati</taxon>
        <taxon>Pseudomonadota</taxon>
        <taxon>Alphaproteobacteria</taxon>
        <taxon>Hyphomicrobiales</taxon>
        <taxon>Xanthobacteraceae</taxon>
        <taxon>Labrys</taxon>
    </lineage>
</organism>
<accession>A0ABU0FI39</accession>
<dbReference type="Proteomes" id="UP001237448">
    <property type="component" value="Unassembled WGS sequence"/>
</dbReference>
<comment type="caution">
    <text evidence="9">The sequence shown here is derived from an EMBL/GenBank/DDBJ whole genome shotgun (WGS) entry which is preliminary data.</text>
</comment>
<evidence type="ECO:0000256" key="3">
    <source>
        <dbReference type="ARBA" id="ARBA00022722"/>
    </source>
</evidence>
<evidence type="ECO:0000256" key="6">
    <source>
        <dbReference type="ARBA" id="ARBA00022842"/>
    </source>
</evidence>
<evidence type="ECO:0000313" key="9">
    <source>
        <dbReference type="EMBL" id="MDQ0394273.1"/>
    </source>
</evidence>